<dbReference type="OMA" id="YRSQHRI"/>
<comment type="subcellular location">
    <subcellularLocation>
        <location evidence="1">Endomembrane system</location>
        <topology evidence="1">Multi-pass membrane protein</topology>
    </subcellularLocation>
</comment>
<accession>A0A0D2P5Z6</accession>
<sequence>MSTHIPLRFHHWIYVWIPIFTALMWFATLLAMLVTWLAMGRPKYPTQDGKVAYISDIGASRLKPLFVVGCAVTGFGFFLCLLYERYLRHTGRLMPNMRMRERVFSVLAIICGLIGGFGLLFLSIFDTKRFPKEHRIFLLVFIVGVGFSAIFSVIEYRWLSKDFEGLKQLRGAYIAKGVIGFLLIICAIVFAITLFQAPDVGGVFEWVIAFGYTFYLLTYWYDLRLSKNVEKGELMARYGPHAHPESGSNINMTQVTQA</sequence>
<proteinExistence type="predicted"/>
<keyword evidence="2 5" id="KW-0812">Transmembrane</keyword>
<keyword evidence="4 5" id="KW-0472">Membrane</keyword>
<evidence type="ECO:0000259" key="6">
    <source>
        <dbReference type="Pfam" id="PF10277"/>
    </source>
</evidence>
<feature type="transmembrane region" description="Helical" evidence="5">
    <location>
        <begin position="103"/>
        <end position="124"/>
    </location>
</feature>
<evidence type="ECO:0000313" key="8">
    <source>
        <dbReference type="Proteomes" id="UP000054270"/>
    </source>
</evidence>
<feature type="transmembrane region" description="Helical" evidence="5">
    <location>
        <begin position="177"/>
        <end position="197"/>
    </location>
</feature>
<dbReference type="STRING" id="945553.A0A0D2P5Z6"/>
<keyword evidence="8" id="KW-1185">Reference proteome</keyword>
<dbReference type="InterPro" id="IPR050911">
    <property type="entry name" value="DRAM/TMEM150_Autophagy_Mod"/>
</dbReference>
<dbReference type="Pfam" id="PF10277">
    <property type="entry name" value="Frag1"/>
    <property type="match status" value="1"/>
</dbReference>
<evidence type="ECO:0000256" key="4">
    <source>
        <dbReference type="ARBA" id="ARBA00023136"/>
    </source>
</evidence>
<feature type="transmembrane region" description="Helical" evidence="5">
    <location>
        <begin position="12"/>
        <end position="39"/>
    </location>
</feature>
<dbReference type="PANTHER" id="PTHR21324">
    <property type="entry name" value="FASTING-INDUCIBLE INTEGRAL MEMBRANE PROTEIN TM6P1-RELATED"/>
    <property type="match status" value="1"/>
</dbReference>
<evidence type="ECO:0000256" key="5">
    <source>
        <dbReference type="SAM" id="Phobius"/>
    </source>
</evidence>
<evidence type="ECO:0000313" key="7">
    <source>
        <dbReference type="EMBL" id="KJA26339.1"/>
    </source>
</evidence>
<dbReference type="GO" id="GO:0005886">
    <property type="term" value="C:plasma membrane"/>
    <property type="evidence" value="ECO:0007669"/>
    <property type="project" value="TreeGrafter"/>
</dbReference>
<feature type="transmembrane region" description="Helical" evidence="5">
    <location>
        <begin position="203"/>
        <end position="221"/>
    </location>
</feature>
<reference evidence="8" key="1">
    <citation type="submission" date="2014-04" db="EMBL/GenBank/DDBJ databases">
        <title>Evolutionary Origins and Diversification of the Mycorrhizal Mutualists.</title>
        <authorList>
            <consortium name="DOE Joint Genome Institute"/>
            <consortium name="Mycorrhizal Genomics Consortium"/>
            <person name="Kohler A."/>
            <person name="Kuo A."/>
            <person name="Nagy L.G."/>
            <person name="Floudas D."/>
            <person name="Copeland A."/>
            <person name="Barry K.W."/>
            <person name="Cichocki N."/>
            <person name="Veneault-Fourrey C."/>
            <person name="LaButti K."/>
            <person name="Lindquist E.A."/>
            <person name="Lipzen A."/>
            <person name="Lundell T."/>
            <person name="Morin E."/>
            <person name="Murat C."/>
            <person name="Riley R."/>
            <person name="Ohm R."/>
            <person name="Sun H."/>
            <person name="Tunlid A."/>
            <person name="Henrissat B."/>
            <person name="Grigoriev I.V."/>
            <person name="Hibbett D.S."/>
            <person name="Martin F."/>
        </authorList>
    </citation>
    <scope>NUCLEOTIDE SEQUENCE [LARGE SCALE GENOMIC DNA]</scope>
    <source>
        <strain evidence="8">FD-334 SS-4</strain>
    </source>
</reference>
<feature type="domain" description="CWH43-like N-terminal" evidence="6">
    <location>
        <begin position="14"/>
        <end position="224"/>
    </location>
</feature>
<dbReference type="Proteomes" id="UP000054270">
    <property type="component" value="Unassembled WGS sequence"/>
</dbReference>
<feature type="transmembrane region" description="Helical" evidence="5">
    <location>
        <begin position="65"/>
        <end position="83"/>
    </location>
</feature>
<evidence type="ECO:0000256" key="3">
    <source>
        <dbReference type="ARBA" id="ARBA00022989"/>
    </source>
</evidence>
<keyword evidence="3 5" id="KW-1133">Transmembrane helix</keyword>
<evidence type="ECO:0000256" key="1">
    <source>
        <dbReference type="ARBA" id="ARBA00004127"/>
    </source>
</evidence>
<protein>
    <recommendedName>
        <fullName evidence="6">CWH43-like N-terminal domain-containing protein</fullName>
    </recommendedName>
</protein>
<dbReference type="GO" id="GO:0012505">
    <property type="term" value="C:endomembrane system"/>
    <property type="evidence" value="ECO:0007669"/>
    <property type="project" value="UniProtKB-SubCell"/>
</dbReference>
<organism evidence="7 8">
    <name type="scientific">Hypholoma sublateritium (strain FD-334 SS-4)</name>
    <dbReference type="NCBI Taxonomy" id="945553"/>
    <lineage>
        <taxon>Eukaryota</taxon>
        <taxon>Fungi</taxon>
        <taxon>Dikarya</taxon>
        <taxon>Basidiomycota</taxon>
        <taxon>Agaricomycotina</taxon>
        <taxon>Agaricomycetes</taxon>
        <taxon>Agaricomycetidae</taxon>
        <taxon>Agaricales</taxon>
        <taxon>Agaricineae</taxon>
        <taxon>Strophariaceae</taxon>
        <taxon>Hypholoma</taxon>
    </lineage>
</organism>
<dbReference type="PANTHER" id="PTHR21324:SF2">
    <property type="entry name" value="EG:22E5.9 PROTEIN"/>
    <property type="match status" value="1"/>
</dbReference>
<dbReference type="InterPro" id="IPR019402">
    <property type="entry name" value="CWH43_N"/>
</dbReference>
<gene>
    <name evidence="7" type="ORF">HYPSUDRAFT_52627</name>
</gene>
<dbReference type="OrthoDB" id="10032492at2759"/>
<name>A0A0D2P5Z6_HYPSF</name>
<dbReference type="AlphaFoldDB" id="A0A0D2P5Z6"/>
<dbReference type="EMBL" id="KN817528">
    <property type="protein sequence ID" value="KJA26339.1"/>
    <property type="molecule type" value="Genomic_DNA"/>
</dbReference>
<feature type="transmembrane region" description="Helical" evidence="5">
    <location>
        <begin position="136"/>
        <end position="156"/>
    </location>
</feature>
<evidence type="ECO:0000256" key="2">
    <source>
        <dbReference type="ARBA" id="ARBA00022692"/>
    </source>
</evidence>